<organism evidence="9 10">
    <name type="scientific">Branchiostoma lanceolatum</name>
    <name type="common">Common lancelet</name>
    <name type="synonym">Amphioxus lanceolatum</name>
    <dbReference type="NCBI Taxonomy" id="7740"/>
    <lineage>
        <taxon>Eukaryota</taxon>
        <taxon>Metazoa</taxon>
        <taxon>Chordata</taxon>
        <taxon>Cephalochordata</taxon>
        <taxon>Leptocardii</taxon>
        <taxon>Amphioxiformes</taxon>
        <taxon>Branchiostomatidae</taxon>
        <taxon>Branchiostoma</taxon>
    </lineage>
</organism>
<evidence type="ECO:0000256" key="7">
    <source>
        <dbReference type="SAM" id="SignalP"/>
    </source>
</evidence>
<gene>
    <name evidence="9" type="primary">NBL1</name>
    <name evidence="9" type="ORF">BLAG_LOCUS4109</name>
</gene>
<evidence type="ECO:0000256" key="2">
    <source>
        <dbReference type="ARBA" id="ARBA00007872"/>
    </source>
</evidence>
<keyword evidence="3" id="KW-0964">Secreted</keyword>
<dbReference type="SMART" id="SM00041">
    <property type="entry name" value="CT"/>
    <property type="match status" value="1"/>
</dbReference>
<dbReference type="Proteomes" id="UP000838412">
    <property type="component" value="Chromosome 11"/>
</dbReference>
<feature type="chain" id="PRO_5035435691" evidence="7">
    <location>
        <begin position="18"/>
        <end position="194"/>
    </location>
</feature>
<dbReference type="GO" id="GO:0038098">
    <property type="term" value="P:sequestering of BMP from receptor via BMP binding"/>
    <property type="evidence" value="ECO:0007669"/>
    <property type="project" value="TreeGrafter"/>
</dbReference>
<evidence type="ECO:0000259" key="8">
    <source>
        <dbReference type="SMART" id="SM00041"/>
    </source>
</evidence>
<dbReference type="Pfam" id="PF03045">
    <property type="entry name" value="DAN"/>
    <property type="match status" value="1"/>
</dbReference>
<protein>
    <submittedName>
        <fullName evidence="9">NBL1 protein</fullName>
    </submittedName>
</protein>
<reference evidence="9" key="1">
    <citation type="submission" date="2022-01" db="EMBL/GenBank/DDBJ databases">
        <authorList>
            <person name="Braso-Vives M."/>
        </authorList>
    </citation>
    <scope>NUCLEOTIDE SEQUENCE</scope>
</reference>
<dbReference type="InterPro" id="IPR029034">
    <property type="entry name" value="Cystine-knot_cytokine"/>
</dbReference>
<dbReference type="EMBL" id="OV696696">
    <property type="protein sequence ID" value="CAH1240001.1"/>
    <property type="molecule type" value="Genomic_DNA"/>
</dbReference>
<evidence type="ECO:0000313" key="9">
    <source>
        <dbReference type="EMBL" id="CAH1240001.1"/>
    </source>
</evidence>
<feature type="region of interest" description="Disordered" evidence="6">
    <location>
        <begin position="141"/>
        <end position="194"/>
    </location>
</feature>
<dbReference type="PANTHER" id="PTHR15283">
    <property type="entry name" value="GREMLIN 1"/>
    <property type="match status" value="1"/>
</dbReference>
<evidence type="ECO:0000256" key="1">
    <source>
        <dbReference type="ARBA" id="ARBA00004613"/>
    </source>
</evidence>
<comment type="similarity">
    <text evidence="2">Belongs to the DAN family.</text>
</comment>
<dbReference type="InterPro" id="IPR006207">
    <property type="entry name" value="Cys_knot_C"/>
</dbReference>
<evidence type="ECO:0000313" key="10">
    <source>
        <dbReference type="Proteomes" id="UP000838412"/>
    </source>
</evidence>
<dbReference type="GO" id="GO:0005615">
    <property type="term" value="C:extracellular space"/>
    <property type="evidence" value="ECO:0007669"/>
    <property type="project" value="TreeGrafter"/>
</dbReference>
<dbReference type="GO" id="GO:0009887">
    <property type="term" value="P:animal organ morphogenesis"/>
    <property type="evidence" value="ECO:0007669"/>
    <property type="project" value="TreeGrafter"/>
</dbReference>
<keyword evidence="5" id="KW-1015">Disulfide bond</keyword>
<sequence>MLLCVVLTSLVAMATSAAIINKEGSTVKKLVLFPEKHAWCETQPIKQVVGEPGCNSVEVNNNVCLGQCISYRVPKTYPAEPSTDELKYCDVCKPSNSTWQKITLDCPEHPDTPQVSKLVELIEHCRCQACDNGEDMRLAAAHRQRHAHQRRTEEEEDPPDLQKVVQQRHTPLRSEEDDLGNEDWSDDDDVTYEN</sequence>
<feature type="compositionally biased region" description="Acidic residues" evidence="6">
    <location>
        <begin position="175"/>
        <end position="194"/>
    </location>
</feature>
<dbReference type="GO" id="GO:0048018">
    <property type="term" value="F:receptor ligand activity"/>
    <property type="evidence" value="ECO:0007669"/>
    <property type="project" value="TreeGrafter"/>
</dbReference>
<keyword evidence="4 7" id="KW-0732">Signal</keyword>
<dbReference type="InterPro" id="IPR004133">
    <property type="entry name" value="DAN_dom"/>
</dbReference>
<comment type="subcellular location">
    <subcellularLocation>
        <location evidence="1">Secreted</location>
    </subcellularLocation>
</comment>
<feature type="domain" description="CTCK" evidence="8">
    <location>
        <begin position="42"/>
        <end position="131"/>
    </location>
</feature>
<proteinExistence type="inferred from homology"/>
<dbReference type="Gene3D" id="2.10.90.10">
    <property type="entry name" value="Cystine-knot cytokines"/>
    <property type="match status" value="1"/>
</dbReference>
<dbReference type="AlphaFoldDB" id="A0A8J9VGQ4"/>
<feature type="signal peptide" evidence="7">
    <location>
        <begin position="1"/>
        <end position="17"/>
    </location>
</feature>
<dbReference type="OrthoDB" id="8196271at2759"/>
<keyword evidence="10" id="KW-1185">Reference proteome</keyword>
<dbReference type="GO" id="GO:0036122">
    <property type="term" value="F:BMP binding"/>
    <property type="evidence" value="ECO:0007669"/>
    <property type="project" value="TreeGrafter"/>
</dbReference>
<evidence type="ECO:0000256" key="6">
    <source>
        <dbReference type="SAM" id="MobiDB-lite"/>
    </source>
</evidence>
<evidence type="ECO:0000256" key="5">
    <source>
        <dbReference type="ARBA" id="ARBA00023157"/>
    </source>
</evidence>
<name>A0A8J9VGQ4_BRALA</name>
<evidence type="ECO:0000256" key="4">
    <source>
        <dbReference type="ARBA" id="ARBA00022729"/>
    </source>
</evidence>
<evidence type="ECO:0000256" key="3">
    <source>
        <dbReference type="ARBA" id="ARBA00022525"/>
    </source>
</evidence>
<accession>A0A8J9VGQ4</accession>
<dbReference type="PANTHER" id="PTHR15283:SF5">
    <property type="entry name" value="NEUROBLASTOMA SUPPRESSOR OF TUMORIGENICITY 1"/>
    <property type="match status" value="1"/>
</dbReference>